<comment type="caution">
    <text evidence="1">The sequence shown here is derived from an EMBL/GenBank/DDBJ whole genome shotgun (WGS) entry which is preliminary data.</text>
</comment>
<evidence type="ECO:0000313" key="1">
    <source>
        <dbReference type="EMBL" id="CAK9019377.1"/>
    </source>
</evidence>
<accession>A0ABP0JY03</accession>
<name>A0ABP0JY03_9DINO</name>
<keyword evidence="2" id="KW-1185">Reference proteome</keyword>
<reference evidence="1 2" key="1">
    <citation type="submission" date="2024-02" db="EMBL/GenBank/DDBJ databases">
        <authorList>
            <person name="Chen Y."/>
            <person name="Shah S."/>
            <person name="Dougan E. K."/>
            <person name="Thang M."/>
            <person name="Chan C."/>
        </authorList>
    </citation>
    <scope>NUCLEOTIDE SEQUENCE [LARGE SCALE GENOMIC DNA]</scope>
</reference>
<dbReference type="EMBL" id="CAXAMM010009102">
    <property type="protein sequence ID" value="CAK9019377.1"/>
    <property type="molecule type" value="Genomic_DNA"/>
</dbReference>
<protein>
    <submittedName>
        <fullName evidence="1">Uncharacterized protein</fullName>
    </submittedName>
</protein>
<evidence type="ECO:0000313" key="2">
    <source>
        <dbReference type="Proteomes" id="UP001642464"/>
    </source>
</evidence>
<organism evidence="1 2">
    <name type="scientific">Durusdinium trenchii</name>
    <dbReference type="NCBI Taxonomy" id="1381693"/>
    <lineage>
        <taxon>Eukaryota</taxon>
        <taxon>Sar</taxon>
        <taxon>Alveolata</taxon>
        <taxon>Dinophyceae</taxon>
        <taxon>Suessiales</taxon>
        <taxon>Symbiodiniaceae</taxon>
        <taxon>Durusdinium</taxon>
    </lineage>
</organism>
<dbReference type="Proteomes" id="UP001642464">
    <property type="component" value="Unassembled WGS sequence"/>
</dbReference>
<proteinExistence type="predicted"/>
<sequence length="358" mass="39998">MSSSPNRPCSLTPAGPFLELREPVHMREEECEQICGVWCLCGLSEEASVSAYCRPIPLEIEVLSSEHQEGDQHLDALSSELFHFLFIVDAPASGKTTKDPPSQHCESHTVEIHCTLNSTDWRVPGVQKLALLATGRVFGRYRELIGSCDRWCYHDQVRGCSAGVVFLRDWGCILCFTRSRLVRVHWLTREDYIPRSPTTMPVVFLGVRLHGLRQVHQLDGFEVRNSLCTVAIGWQLRLGGWPRPHITLAWTLGKTASSSSDAFVPKSCIRLGKLDGPLTFQITSKWSSGGGYNLSASHHIADCIDTTRFPMRNDGGSPGSTAWWHISGEALQLEELCSEAPSRRWVPGDFSVETLEFY</sequence>
<gene>
    <name evidence="1" type="ORF">SCF082_LOCUS14481</name>
</gene>